<accession>A0A2R7YXE2</accession>
<dbReference type="EMBL" id="PYXZ01000004">
    <property type="protein sequence ID" value="PUA81045.1"/>
    <property type="molecule type" value="Genomic_DNA"/>
</dbReference>
<dbReference type="Pfam" id="PF03462">
    <property type="entry name" value="PCRF"/>
    <property type="match status" value="1"/>
</dbReference>
<keyword evidence="5 7" id="KW-0963">Cytoplasm</keyword>
<keyword evidence="12" id="KW-1185">Reference proteome</keyword>
<dbReference type="SMART" id="SM00937">
    <property type="entry name" value="PCRF"/>
    <property type="match status" value="1"/>
</dbReference>
<dbReference type="Gene3D" id="3.30.160.20">
    <property type="match status" value="1"/>
</dbReference>
<comment type="PTM">
    <text evidence="7">Methylated by PrmC. Methylation increases the termination efficiency of RF2.</text>
</comment>
<dbReference type="PANTHER" id="PTHR43116:SF3">
    <property type="entry name" value="CLASS I PEPTIDE CHAIN RELEASE FACTOR"/>
    <property type="match status" value="1"/>
</dbReference>
<dbReference type="Proteomes" id="UP000244867">
    <property type="component" value="Unassembled WGS sequence"/>
</dbReference>
<comment type="similarity">
    <text evidence="2 7">Belongs to the prokaryotic/mitochondrial release factor family.</text>
</comment>
<dbReference type="GO" id="GO:0016149">
    <property type="term" value="F:translation release factor activity, codon specific"/>
    <property type="evidence" value="ECO:0007669"/>
    <property type="project" value="UniProtKB-UniRule"/>
</dbReference>
<dbReference type="PANTHER" id="PTHR43116">
    <property type="entry name" value="PEPTIDE CHAIN RELEASE FACTOR 2"/>
    <property type="match status" value="1"/>
</dbReference>
<dbReference type="InterPro" id="IPR045853">
    <property type="entry name" value="Pep_chain_release_fac_I_sf"/>
</dbReference>
<evidence type="ECO:0000313" key="11">
    <source>
        <dbReference type="EMBL" id="PUA81045.1"/>
    </source>
</evidence>
<dbReference type="InterPro" id="IPR004374">
    <property type="entry name" value="PrfB"/>
</dbReference>
<reference evidence="11 12" key="1">
    <citation type="submission" date="2018-03" db="EMBL/GenBank/DDBJ databases">
        <authorList>
            <person name="Keele B.F."/>
        </authorList>
    </citation>
    <scope>NUCLEOTIDE SEQUENCE [LARGE SCALE GENOMIC DNA]</scope>
    <source>
        <strain evidence="11 12">IB-3</strain>
    </source>
</reference>
<evidence type="ECO:0000256" key="1">
    <source>
        <dbReference type="ARBA" id="ARBA00002613"/>
    </source>
</evidence>
<comment type="function">
    <text evidence="1 7">Peptide chain release factor 2 directs the termination of translation in response to the peptide chain termination codons UGA and UAA.</text>
</comment>
<dbReference type="Gene3D" id="3.30.70.1660">
    <property type="match status" value="1"/>
</dbReference>
<dbReference type="NCBIfam" id="TIGR00020">
    <property type="entry name" value="prfB"/>
    <property type="match status" value="1"/>
</dbReference>
<dbReference type="HAMAP" id="MF_00094">
    <property type="entry name" value="Rel_fac_2"/>
    <property type="match status" value="1"/>
</dbReference>
<keyword evidence="8" id="KW-0175">Coiled coil</keyword>
<dbReference type="Gene3D" id="1.20.58.410">
    <property type="entry name" value="Release factor"/>
    <property type="match status" value="1"/>
</dbReference>
<proteinExistence type="inferred from homology"/>
<evidence type="ECO:0000256" key="8">
    <source>
        <dbReference type="SAM" id="Coils"/>
    </source>
</evidence>
<sequence>MGAQESGSHRPTEPPVVRPQRRARAVRHPTARPVLFPLVAGTDFDQEIKQLQATMSTIGQVLDLDKMREEIADLEDQVAAPDLWDDVDNATRVTGRLSAIQGELDKFTSLEGRIEDLALMVEMAQEEGDTATLDDSQLELDRIKRSVESLEIRTLLNGEYDAREALISIRSGAGGVDAADFAETLMRMYTRWAEQHKYPVEVFETSYAEEAGLKSATFAVHAPYAYGTLSVEAGTHRLVRISPFDNQGRRQTSFAAVEVVPVLEQTDEIEINDEDIKVDVYRSGGPGGQSVNTTDSAVRLTHIPTGTVVQCQNEKSQLQNKASAMVVLKAKLLALKKAEEKAHLDGMRGDVQASWGDQMRNYVLNPYQIVKDLRTSYESGNPQAVFDGDLDGFLEAGIRWRRGTDKAEADA</sequence>
<name>A0A2R7YXE2_9ACTN</name>
<dbReference type="AlphaFoldDB" id="A0A2R7YXE2"/>
<dbReference type="InterPro" id="IPR000352">
    <property type="entry name" value="Pep_chain_release_fac_I"/>
</dbReference>
<comment type="caution">
    <text evidence="11">The sequence shown here is derived from an EMBL/GenBank/DDBJ whole genome shotgun (WGS) entry which is preliminary data.</text>
</comment>
<evidence type="ECO:0000256" key="2">
    <source>
        <dbReference type="ARBA" id="ARBA00010835"/>
    </source>
</evidence>
<evidence type="ECO:0000256" key="5">
    <source>
        <dbReference type="ARBA" id="ARBA00022490"/>
    </source>
</evidence>
<feature type="domain" description="Prokaryotic-type class I peptide chain release factors" evidence="10">
    <location>
        <begin position="282"/>
        <end position="298"/>
    </location>
</feature>
<protein>
    <recommendedName>
        <fullName evidence="3 7">Peptide chain release factor 2</fullName>
        <shortName evidence="7">RF-2</shortName>
    </recommendedName>
</protein>
<evidence type="ECO:0000313" key="12">
    <source>
        <dbReference type="Proteomes" id="UP000244867"/>
    </source>
</evidence>
<evidence type="ECO:0000259" key="10">
    <source>
        <dbReference type="PROSITE" id="PS00745"/>
    </source>
</evidence>
<dbReference type="OrthoDB" id="9806673at2"/>
<evidence type="ECO:0000256" key="3">
    <source>
        <dbReference type="ARBA" id="ARBA00019192"/>
    </source>
</evidence>
<dbReference type="InterPro" id="IPR005139">
    <property type="entry name" value="PCRF"/>
</dbReference>
<feature type="region of interest" description="Disordered" evidence="9">
    <location>
        <begin position="1"/>
        <end position="26"/>
    </location>
</feature>
<evidence type="ECO:0000256" key="4">
    <source>
        <dbReference type="ARBA" id="ARBA00022481"/>
    </source>
</evidence>
<dbReference type="GO" id="GO:0005737">
    <property type="term" value="C:cytoplasm"/>
    <property type="evidence" value="ECO:0007669"/>
    <property type="project" value="UniProtKB-SubCell"/>
</dbReference>
<keyword evidence="6 7" id="KW-0648">Protein biosynthesis</keyword>
<dbReference type="Pfam" id="PF00472">
    <property type="entry name" value="RF-1"/>
    <property type="match status" value="1"/>
</dbReference>
<dbReference type="FunFam" id="3.30.160.20:FF:000010">
    <property type="entry name" value="Peptide chain release factor 2"/>
    <property type="match status" value="1"/>
</dbReference>
<keyword evidence="4 7" id="KW-0488">Methylation</keyword>
<feature type="coiled-coil region" evidence="8">
    <location>
        <begin position="107"/>
        <end position="153"/>
    </location>
</feature>
<dbReference type="SUPFAM" id="SSF75620">
    <property type="entry name" value="Release factor"/>
    <property type="match status" value="1"/>
</dbReference>
<feature type="modified residue" description="N5-methylglutamine" evidence="7">
    <location>
        <position position="289"/>
    </location>
</feature>
<evidence type="ECO:0000256" key="6">
    <source>
        <dbReference type="ARBA" id="ARBA00022917"/>
    </source>
</evidence>
<dbReference type="PROSITE" id="PS00745">
    <property type="entry name" value="RF_PROK_I"/>
    <property type="match status" value="1"/>
</dbReference>
<comment type="subcellular location">
    <subcellularLocation>
        <location evidence="7">Cytoplasm</location>
    </subcellularLocation>
</comment>
<evidence type="ECO:0000256" key="9">
    <source>
        <dbReference type="SAM" id="MobiDB-lite"/>
    </source>
</evidence>
<gene>
    <name evidence="7" type="primary">prfB</name>
    <name evidence="11" type="ORF">C7S10_11755</name>
</gene>
<evidence type="ECO:0000256" key="7">
    <source>
        <dbReference type="HAMAP-Rule" id="MF_00094"/>
    </source>
</evidence>
<organism evidence="11 12">
    <name type="scientific">Nocardioides currus</name>
    <dbReference type="NCBI Taxonomy" id="2133958"/>
    <lineage>
        <taxon>Bacteria</taxon>
        <taxon>Bacillati</taxon>
        <taxon>Actinomycetota</taxon>
        <taxon>Actinomycetes</taxon>
        <taxon>Propionibacteriales</taxon>
        <taxon>Nocardioidaceae</taxon>
        <taxon>Nocardioides</taxon>
    </lineage>
</organism>